<protein>
    <submittedName>
        <fullName evidence="1">Metal transporter Nramp5</fullName>
    </submittedName>
</protein>
<accession>A0A8J4TZT7</accession>
<dbReference type="AlphaFoldDB" id="A0A8J4TZT7"/>
<proteinExistence type="predicted"/>
<keyword evidence="2" id="KW-1185">Reference proteome</keyword>
<evidence type="ECO:0000313" key="2">
    <source>
        <dbReference type="Proteomes" id="UP000727407"/>
    </source>
</evidence>
<name>A0A8J4TZT7_CLAMG</name>
<comment type="caution">
    <text evidence="1">The sequence shown here is derived from an EMBL/GenBank/DDBJ whole genome shotgun (WGS) entry which is preliminary data.</text>
</comment>
<organism evidence="1 2">
    <name type="scientific">Clarias magur</name>
    <name type="common">Asian catfish</name>
    <name type="synonym">Macropteronotus magur</name>
    <dbReference type="NCBI Taxonomy" id="1594786"/>
    <lineage>
        <taxon>Eukaryota</taxon>
        <taxon>Metazoa</taxon>
        <taxon>Chordata</taxon>
        <taxon>Craniata</taxon>
        <taxon>Vertebrata</taxon>
        <taxon>Euteleostomi</taxon>
        <taxon>Actinopterygii</taxon>
        <taxon>Neopterygii</taxon>
        <taxon>Teleostei</taxon>
        <taxon>Ostariophysi</taxon>
        <taxon>Siluriformes</taxon>
        <taxon>Clariidae</taxon>
        <taxon>Clarias</taxon>
    </lineage>
</organism>
<reference evidence="1" key="1">
    <citation type="submission" date="2020-07" db="EMBL/GenBank/DDBJ databases">
        <title>Clarias magur genome sequencing, assembly and annotation.</title>
        <authorList>
            <person name="Kushwaha B."/>
            <person name="Kumar R."/>
            <person name="Das P."/>
            <person name="Joshi C.G."/>
            <person name="Kumar D."/>
            <person name="Nagpure N.S."/>
            <person name="Pandey M."/>
            <person name="Agarwal S."/>
            <person name="Srivastava S."/>
            <person name="Singh M."/>
            <person name="Sahoo L."/>
            <person name="Jayasankar P."/>
            <person name="Meher P.K."/>
            <person name="Koringa P.G."/>
            <person name="Iquebal M.A."/>
            <person name="Das S.P."/>
            <person name="Bit A."/>
            <person name="Patnaik S."/>
            <person name="Patel N."/>
            <person name="Shah T.M."/>
            <person name="Hinsu A."/>
            <person name="Jena J.K."/>
        </authorList>
    </citation>
    <scope>NUCLEOTIDE SEQUENCE</scope>
    <source>
        <strain evidence="1">CIFAMagur01</strain>
        <tissue evidence="1">Testis</tissue>
    </source>
</reference>
<dbReference type="EMBL" id="QNUK01001135">
    <property type="protein sequence ID" value="KAF5887061.1"/>
    <property type="molecule type" value="Genomic_DNA"/>
</dbReference>
<sequence>MPQEKCPWWSEVCETSNSHCWLEHPRWHSSLLAKAELIDAIMLFSKHNMIPSCRMSESLSAGLRHGSAYLRRALWCVRRGEKPRK</sequence>
<dbReference type="Proteomes" id="UP000727407">
    <property type="component" value="Unassembled WGS sequence"/>
</dbReference>
<evidence type="ECO:0000313" key="1">
    <source>
        <dbReference type="EMBL" id="KAF5887061.1"/>
    </source>
</evidence>
<gene>
    <name evidence="1" type="primary">serS</name>
    <name evidence="1" type="ORF">DAT39_022366</name>
</gene>